<protein>
    <recommendedName>
        <fullName evidence="1">Subtelomeric hrmA-associated cluster protein AFUB-079030/YDR124W-like helical bundle domain-containing protein</fullName>
    </recommendedName>
</protein>
<reference evidence="2" key="2">
    <citation type="journal article" date="2023" name="IMA Fungus">
        <title>Comparative genomic study of the Penicillium genus elucidates a diverse pangenome and 15 lateral gene transfer events.</title>
        <authorList>
            <person name="Petersen C."/>
            <person name="Sorensen T."/>
            <person name="Nielsen M.R."/>
            <person name="Sondergaard T.E."/>
            <person name="Sorensen J.L."/>
            <person name="Fitzpatrick D.A."/>
            <person name="Frisvad J.C."/>
            <person name="Nielsen K.L."/>
        </authorList>
    </citation>
    <scope>NUCLEOTIDE SEQUENCE</scope>
    <source>
        <strain evidence="2">IBT 26290</strain>
    </source>
</reference>
<gene>
    <name evidence="2" type="ORF">N7482_008916</name>
</gene>
<organism evidence="2 3">
    <name type="scientific">Penicillium canariense</name>
    <dbReference type="NCBI Taxonomy" id="189055"/>
    <lineage>
        <taxon>Eukaryota</taxon>
        <taxon>Fungi</taxon>
        <taxon>Dikarya</taxon>
        <taxon>Ascomycota</taxon>
        <taxon>Pezizomycotina</taxon>
        <taxon>Eurotiomycetes</taxon>
        <taxon>Eurotiomycetidae</taxon>
        <taxon>Eurotiales</taxon>
        <taxon>Aspergillaceae</taxon>
        <taxon>Penicillium</taxon>
    </lineage>
</organism>
<dbReference type="RefSeq" id="XP_056540805.1">
    <property type="nucleotide sequence ID" value="XM_056691040.1"/>
</dbReference>
<dbReference type="InterPro" id="IPR047092">
    <property type="entry name" value="AFUB_07903/YDR124W-like_hel"/>
</dbReference>
<proteinExistence type="predicted"/>
<evidence type="ECO:0000313" key="3">
    <source>
        <dbReference type="Proteomes" id="UP001149163"/>
    </source>
</evidence>
<dbReference type="AlphaFoldDB" id="A0A9W9HUN9"/>
<dbReference type="GeneID" id="81430216"/>
<feature type="domain" description="Subtelomeric hrmA-associated cluster protein AFUB-079030/YDR124W-like helical bundle" evidence="1">
    <location>
        <begin position="126"/>
        <end position="204"/>
    </location>
</feature>
<accession>A0A9W9HUN9</accession>
<reference evidence="2" key="1">
    <citation type="submission" date="2022-11" db="EMBL/GenBank/DDBJ databases">
        <authorList>
            <person name="Petersen C."/>
        </authorList>
    </citation>
    <scope>NUCLEOTIDE SEQUENCE</scope>
    <source>
        <strain evidence="2">IBT 26290</strain>
    </source>
</reference>
<sequence length="259" mass="28733">MPADAQVHELPFTDFVLVHLDIYDNAYLKVSQSIANGWQPILSANVIDAFLRAVAMSREVCFTNSEVPSNQVMPQTAQVAGVGTQLGIAEYIQTHVPAATPLQQIAWPPCKQPSADLHTVPSNGQGQLALYYTQAFDSLHQANCRILAKAYIKLIEPGKQLNYPYNGRKMVAGSRRQFHPQTTTPPWWPSGVTHREPDHLPKNAFASWFTSSATCSSVTESRSQDSEKPISRFALRFSHQSDYSSLMSYIKLGNVKKIG</sequence>
<dbReference type="PANTHER" id="PTHR36102:SF1">
    <property type="entry name" value="YDR124W-LIKE HELICAL BUNDLE DOMAIN-CONTAINING PROTEIN"/>
    <property type="match status" value="1"/>
</dbReference>
<comment type="caution">
    <text evidence="2">The sequence shown here is derived from an EMBL/GenBank/DDBJ whole genome shotgun (WGS) entry which is preliminary data.</text>
</comment>
<keyword evidence="3" id="KW-1185">Reference proteome</keyword>
<evidence type="ECO:0000259" key="1">
    <source>
        <dbReference type="Pfam" id="PF11001"/>
    </source>
</evidence>
<dbReference type="Pfam" id="PF11001">
    <property type="entry name" value="AFUB_07903_YDR124W_hel"/>
    <property type="match status" value="1"/>
</dbReference>
<dbReference type="PANTHER" id="PTHR36102">
    <property type="entry name" value="CHROMOSOME 10, WHOLE GENOME SHOTGUN SEQUENCE"/>
    <property type="match status" value="1"/>
</dbReference>
<dbReference type="Proteomes" id="UP001149163">
    <property type="component" value="Unassembled WGS sequence"/>
</dbReference>
<evidence type="ECO:0000313" key="2">
    <source>
        <dbReference type="EMBL" id="KAJ5157816.1"/>
    </source>
</evidence>
<dbReference type="InterPro" id="IPR021264">
    <property type="entry name" value="AFUB_079030/YDR124W-like"/>
</dbReference>
<dbReference type="EMBL" id="JAPQKN010000006">
    <property type="protein sequence ID" value="KAJ5157816.1"/>
    <property type="molecule type" value="Genomic_DNA"/>
</dbReference>
<dbReference type="OrthoDB" id="5338458at2759"/>
<name>A0A9W9HUN9_9EURO</name>